<feature type="domain" description="Cache 3/Cache 2 fusion" evidence="1">
    <location>
        <begin position="5"/>
        <end position="135"/>
    </location>
</feature>
<feature type="non-terminal residue" evidence="2">
    <location>
        <position position="1"/>
    </location>
</feature>
<name>A0A699VRE3_TANCI</name>
<evidence type="ECO:0000259" key="1">
    <source>
        <dbReference type="Pfam" id="PF17201"/>
    </source>
</evidence>
<dbReference type="AlphaFoldDB" id="A0A699VRE3"/>
<gene>
    <name evidence="2" type="ORF">Tci_909746</name>
</gene>
<accession>A0A699VRE3</accession>
<reference evidence="2" key="1">
    <citation type="journal article" date="2019" name="Sci. Rep.">
        <title>Draft genome of Tanacetum cinerariifolium, the natural source of mosquito coil.</title>
        <authorList>
            <person name="Yamashiro T."/>
            <person name="Shiraishi A."/>
            <person name="Satake H."/>
            <person name="Nakayama K."/>
        </authorList>
    </citation>
    <scope>NUCLEOTIDE SEQUENCE</scope>
</reference>
<organism evidence="2">
    <name type="scientific">Tanacetum cinerariifolium</name>
    <name type="common">Dalmatian daisy</name>
    <name type="synonym">Chrysanthemum cinerariifolium</name>
    <dbReference type="NCBI Taxonomy" id="118510"/>
    <lineage>
        <taxon>Eukaryota</taxon>
        <taxon>Viridiplantae</taxon>
        <taxon>Streptophyta</taxon>
        <taxon>Embryophyta</taxon>
        <taxon>Tracheophyta</taxon>
        <taxon>Spermatophyta</taxon>
        <taxon>Magnoliopsida</taxon>
        <taxon>eudicotyledons</taxon>
        <taxon>Gunneridae</taxon>
        <taxon>Pentapetalae</taxon>
        <taxon>asterids</taxon>
        <taxon>campanulids</taxon>
        <taxon>Asterales</taxon>
        <taxon>Asteraceae</taxon>
        <taxon>Asteroideae</taxon>
        <taxon>Anthemideae</taxon>
        <taxon>Anthemidinae</taxon>
        <taxon>Tanacetum</taxon>
    </lineage>
</organism>
<dbReference type="InterPro" id="IPR033462">
    <property type="entry name" value="Cache_3-Cache_2"/>
</dbReference>
<dbReference type="EMBL" id="BKCJ011490661">
    <property type="protein sequence ID" value="GFD37777.1"/>
    <property type="molecule type" value="Genomic_DNA"/>
</dbReference>
<protein>
    <recommendedName>
        <fullName evidence="1">Cache 3/Cache 2 fusion domain-containing protein</fullName>
    </recommendedName>
</protein>
<sequence length="136" mass="14787">DSANLAIREEHMGSEARLLADQLNTFHSTLRDSTQRLSGLFEKRFSGLTLQADQQIAVAGLQTPALLLNGNPLNNDFAEVDDFKKMTAGVATVFVRSGDDFIRISTSLSKQDGSRAIGTSLDHKHPAYERLLAGQG</sequence>
<comment type="caution">
    <text evidence="2">The sequence shown here is derived from an EMBL/GenBank/DDBJ whole genome shotgun (WGS) entry which is preliminary data.</text>
</comment>
<proteinExistence type="predicted"/>
<feature type="non-terminal residue" evidence="2">
    <location>
        <position position="136"/>
    </location>
</feature>
<evidence type="ECO:0000313" key="2">
    <source>
        <dbReference type="EMBL" id="GFD37777.1"/>
    </source>
</evidence>
<dbReference type="Pfam" id="PF17201">
    <property type="entry name" value="Cache_3-Cache_2"/>
    <property type="match status" value="1"/>
</dbReference>